<organism evidence="3 4">
    <name type="scientific">Seminavis robusta</name>
    <dbReference type="NCBI Taxonomy" id="568900"/>
    <lineage>
        <taxon>Eukaryota</taxon>
        <taxon>Sar</taxon>
        <taxon>Stramenopiles</taxon>
        <taxon>Ochrophyta</taxon>
        <taxon>Bacillariophyta</taxon>
        <taxon>Bacillariophyceae</taxon>
        <taxon>Bacillariophycidae</taxon>
        <taxon>Naviculales</taxon>
        <taxon>Naviculaceae</taxon>
        <taxon>Seminavis</taxon>
    </lineage>
</organism>
<dbReference type="AlphaFoldDB" id="A0A9N8DBW6"/>
<accession>A0A9N8DBW6</accession>
<reference evidence="3" key="1">
    <citation type="submission" date="2020-06" db="EMBL/GenBank/DDBJ databases">
        <authorList>
            <consortium name="Plant Systems Biology data submission"/>
        </authorList>
    </citation>
    <scope>NUCLEOTIDE SEQUENCE</scope>
    <source>
        <strain evidence="3">D6</strain>
    </source>
</reference>
<evidence type="ECO:0000256" key="2">
    <source>
        <dbReference type="SAM" id="SignalP"/>
    </source>
</evidence>
<dbReference type="EMBL" id="CAICTM010000050">
    <property type="protein sequence ID" value="CAB9499011.1"/>
    <property type="molecule type" value="Genomic_DNA"/>
</dbReference>
<gene>
    <name evidence="3" type="ORF">SEMRO_50_G029290.1</name>
</gene>
<protein>
    <submittedName>
        <fullName evidence="3">Uncharacterized protein</fullName>
    </submittedName>
</protein>
<evidence type="ECO:0000313" key="4">
    <source>
        <dbReference type="Proteomes" id="UP001153069"/>
    </source>
</evidence>
<feature type="chain" id="PRO_5040426672" evidence="2">
    <location>
        <begin position="20"/>
        <end position="425"/>
    </location>
</feature>
<keyword evidence="2" id="KW-0732">Signal</keyword>
<feature type="signal peptide" evidence="2">
    <location>
        <begin position="1"/>
        <end position="19"/>
    </location>
</feature>
<keyword evidence="4" id="KW-1185">Reference proteome</keyword>
<evidence type="ECO:0000256" key="1">
    <source>
        <dbReference type="SAM" id="MobiDB-lite"/>
    </source>
</evidence>
<feature type="region of interest" description="Disordered" evidence="1">
    <location>
        <begin position="397"/>
        <end position="425"/>
    </location>
</feature>
<comment type="caution">
    <text evidence="3">The sequence shown here is derived from an EMBL/GenBank/DDBJ whole genome shotgun (WGS) entry which is preliminary data.</text>
</comment>
<name>A0A9N8DBW6_9STRA</name>
<proteinExistence type="predicted"/>
<sequence length="425" mass="46170">MMRALLIAVACLSVEQVLSQTTCKKGGSKIPHMKALWQDDFPNDLEVEALCDGTITVMDDGEICIDGRVNYEQLAEAFGTPIRQPAAKSISITGHLITASANVILGTEAHFLYDYVTSYSVGRSSNVPAGPGMADDVFVASRGMINGICLDKSFTRPAELYAITHDIWLPSGAKSKKYANANIIYASRYSVVAEYHKPSNVGPFFGTILWSVTTFFAGIVPSFIFQYIPILGATGIFRYFVTGSLSTGQVPVPITAPDVIVEDVQIDTEWDTLVSAMEDGLFTKDKVPLYFGVLAKKITPLSNKACWSVPVASIDIQAPKGSGDQLDKFIKETVLPALKSRGNVALHFGKRLDSGSEIVSSALSTYNRQCGVQLGVTPTECYHPACNRESTMTNFTWPPSIYQPAKQKQSKGSSDDSSDDRQLRS</sequence>
<evidence type="ECO:0000313" key="3">
    <source>
        <dbReference type="EMBL" id="CAB9499011.1"/>
    </source>
</evidence>
<dbReference type="Proteomes" id="UP001153069">
    <property type="component" value="Unassembled WGS sequence"/>
</dbReference>